<evidence type="ECO:0000259" key="4">
    <source>
        <dbReference type="PROSITE" id="PS51471"/>
    </source>
</evidence>
<reference evidence="6" key="3">
    <citation type="submission" date="2020-12" db="UniProtKB">
        <authorList>
            <consortium name="EnsemblPlants"/>
        </authorList>
    </citation>
    <scope>IDENTIFICATION</scope>
</reference>
<dbReference type="Proteomes" id="UP000006727">
    <property type="component" value="Chromosome 2"/>
</dbReference>
<reference evidence="5 7" key="2">
    <citation type="journal article" date="2018" name="Plant J.">
        <title>The Physcomitrella patens chromosome-scale assembly reveals moss genome structure and evolution.</title>
        <authorList>
            <person name="Lang D."/>
            <person name="Ullrich K.K."/>
            <person name="Murat F."/>
            <person name="Fuchs J."/>
            <person name="Jenkins J."/>
            <person name="Haas F.B."/>
            <person name="Piednoel M."/>
            <person name="Gundlach H."/>
            <person name="Van Bel M."/>
            <person name="Meyberg R."/>
            <person name="Vives C."/>
            <person name="Morata J."/>
            <person name="Symeonidi A."/>
            <person name="Hiss M."/>
            <person name="Muchero W."/>
            <person name="Kamisugi Y."/>
            <person name="Saleh O."/>
            <person name="Blanc G."/>
            <person name="Decker E.L."/>
            <person name="van Gessel N."/>
            <person name="Grimwood J."/>
            <person name="Hayes R.D."/>
            <person name="Graham S.W."/>
            <person name="Gunter L.E."/>
            <person name="McDaniel S.F."/>
            <person name="Hoernstein S.N.W."/>
            <person name="Larsson A."/>
            <person name="Li F.W."/>
            <person name="Perroud P.F."/>
            <person name="Phillips J."/>
            <person name="Ranjan P."/>
            <person name="Rokshar D.S."/>
            <person name="Rothfels C.J."/>
            <person name="Schneider L."/>
            <person name="Shu S."/>
            <person name="Stevenson D.W."/>
            <person name="Thummler F."/>
            <person name="Tillich M."/>
            <person name="Villarreal Aguilar J.C."/>
            <person name="Widiez T."/>
            <person name="Wong G.K."/>
            <person name="Wymore A."/>
            <person name="Zhang Y."/>
            <person name="Zimmer A.D."/>
            <person name="Quatrano R.S."/>
            <person name="Mayer K.F.X."/>
            <person name="Goodstein D."/>
            <person name="Casacuberta J.M."/>
            <person name="Vandepoele K."/>
            <person name="Reski R."/>
            <person name="Cuming A.C."/>
            <person name="Tuskan G.A."/>
            <person name="Maumus F."/>
            <person name="Salse J."/>
            <person name="Schmutz J."/>
            <person name="Rensing S.A."/>
        </authorList>
    </citation>
    <scope>NUCLEOTIDE SEQUENCE [LARGE SCALE GENOMIC DNA]</scope>
    <source>
        <strain evidence="6 7">cv. Gransden 2004</strain>
    </source>
</reference>
<dbReference type="PaxDb" id="3218-PP1S226_76V6.1"/>
<dbReference type="PROSITE" id="PS51471">
    <property type="entry name" value="FE2OG_OXY"/>
    <property type="match status" value="1"/>
</dbReference>
<dbReference type="Pfam" id="PF03171">
    <property type="entry name" value="2OG-FeII_Oxy"/>
    <property type="match status" value="2"/>
</dbReference>
<dbReference type="OMA" id="ERFFFAN"/>
<sequence>MPDRSLASHSDVGVQRLPKSLHGSGAALKLTGPWSLVNNCSSKGSTVSEKFVLPEHQRPTLKHDEYTDLEIPVIDVAAINNSLEGDATAKEALVAQVREACLNWGCFQIVNHDISEELLSRIQYHVNRFFNLPFAEKMKVVKQDGSVAGYGHATVKNGDVRPSSERFFFANDGSVAENAQKLWSNWDENDFIGSYSEYYEKVHQLSGSLIRIIVQGLEVDPVHFEKYWKNTSGLLLWNFYPACPEPQKAIGINAHTDFNLLTVLHENNVGGLQIEKDGEWVAVRPRPGALAVNIGDTLQAKIPWYIPKIECRKVNDITTNGVEFSERELVFQSGCNRRVHDSRADYEVTVPLDRDVVDRVLTNAKYRSVPHRAVVNETQTRISVAYFHVPVQGIDIVPHPELVDEHNPNKYEPFTIDTYTKIKQAQTLNTLELFLRTDTRDNGVVTIEAQSHTT</sequence>
<dbReference type="SUPFAM" id="SSF51197">
    <property type="entry name" value="Clavaminate synthase-like"/>
    <property type="match status" value="2"/>
</dbReference>
<comment type="similarity">
    <text evidence="3">Belongs to the iron/ascorbate-dependent oxidoreductase family.</text>
</comment>
<dbReference type="InterPro" id="IPR050231">
    <property type="entry name" value="Iron_ascorbate_oxido_reductase"/>
</dbReference>
<dbReference type="EMBL" id="ABEU02000002">
    <property type="protein sequence ID" value="PNR59224.1"/>
    <property type="molecule type" value="Genomic_DNA"/>
</dbReference>
<proteinExistence type="inferred from homology"/>
<organism evidence="5">
    <name type="scientific">Physcomitrium patens</name>
    <name type="common">Spreading-leaved earth moss</name>
    <name type="synonym">Physcomitrella patens</name>
    <dbReference type="NCBI Taxonomy" id="3218"/>
    <lineage>
        <taxon>Eukaryota</taxon>
        <taxon>Viridiplantae</taxon>
        <taxon>Streptophyta</taxon>
        <taxon>Embryophyta</taxon>
        <taxon>Bryophyta</taxon>
        <taxon>Bryophytina</taxon>
        <taxon>Bryopsida</taxon>
        <taxon>Funariidae</taxon>
        <taxon>Funariales</taxon>
        <taxon>Funariaceae</taxon>
        <taxon>Physcomitrium</taxon>
    </lineage>
</organism>
<dbReference type="EnsemblPlants" id="Pp3c2_890V3.1">
    <property type="protein sequence ID" value="Pp3c2_890V3.1"/>
    <property type="gene ID" value="Pp3c2_890"/>
</dbReference>
<accession>A0A2K1KZM0</accession>
<name>A0A2K1KZM0_PHYPA</name>
<keyword evidence="7" id="KW-1185">Reference proteome</keyword>
<dbReference type="Gramene" id="Pp3c2_890V3.1">
    <property type="protein sequence ID" value="Pp3c2_890V3.1"/>
    <property type="gene ID" value="Pp3c2_890"/>
</dbReference>
<keyword evidence="3" id="KW-0560">Oxidoreductase</keyword>
<gene>
    <name evidence="6" type="primary">LOC112274357</name>
    <name evidence="5" type="ORF">PHYPA_002015</name>
</gene>
<keyword evidence="1 3" id="KW-0479">Metal-binding</keyword>
<feature type="domain" description="Fe2OG dioxygenase" evidence="4">
    <location>
        <begin position="230"/>
        <end position="390"/>
    </location>
</feature>
<keyword evidence="2 3" id="KW-0408">Iron</keyword>
<dbReference type="GO" id="GO:0046872">
    <property type="term" value="F:metal ion binding"/>
    <property type="evidence" value="ECO:0007669"/>
    <property type="project" value="UniProtKB-KW"/>
</dbReference>
<evidence type="ECO:0000256" key="3">
    <source>
        <dbReference type="RuleBase" id="RU003682"/>
    </source>
</evidence>
<dbReference type="GO" id="GO:0016706">
    <property type="term" value="F:2-oxoglutarate-dependent dioxygenase activity"/>
    <property type="evidence" value="ECO:0000318"/>
    <property type="project" value="GO_Central"/>
</dbReference>
<reference evidence="5 7" key="1">
    <citation type="journal article" date="2008" name="Science">
        <title>The Physcomitrella genome reveals evolutionary insights into the conquest of land by plants.</title>
        <authorList>
            <person name="Rensing S."/>
            <person name="Lang D."/>
            <person name="Zimmer A."/>
            <person name="Terry A."/>
            <person name="Salamov A."/>
            <person name="Shapiro H."/>
            <person name="Nishiyama T."/>
            <person name="Perroud P.-F."/>
            <person name="Lindquist E."/>
            <person name="Kamisugi Y."/>
            <person name="Tanahashi T."/>
            <person name="Sakakibara K."/>
            <person name="Fujita T."/>
            <person name="Oishi K."/>
            <person name="Shin-I T."/>
            <person name="Kuroki Y."/>
            <person name="Toyoda A."/>
            <person name="Suzuki Y."/>
            <person name="Hashimoto A."/>
            <person name="Yamaguchi K."/>
            <person name="Sugano A."/>
            <person name="Kohara Y."/>
            <person name="Fujiyama A."/>
            <person name="Anterola A."/>
            <person name="Aoki S."/>
            <person name="Ashton N."/>
            <person name="Barbazuk W.B."/>
            <person name="Barker E."/>
            <person name="Bennetzen J."/>
            <person name="Bezanilla M."/>
            <person name="Blankenship R."/>
            <person name="Cho S.H."/>
            <person name="Dutcher S."/>
            <person name="Estelle M."/>
            <person name="Fawcett J.A."/>
            <person name="Gundlach H."/>
            <person name="Hanada K."/>
            <person name="Heyl A."/>
            <person name="Hicks K.A."/>
            <person name="Hugh J."/>
            <person name="Lohr M."/>
            <person name="Mayer K."/>
            <person name="Melkozernov A."/>
            <person name="Murata T."/>
            <person name="Nelson D."/>
            <person name="Pils B."/>
            <person name="Prigge M."/>
            <person name="Reiss B."/>
            <person name="Renner T."/>
            <person name="Rombauts S."/>
            <person name="Rushton P."/>
            <person name="Sanderfoot A."/>
            <person name="Schween G."/>
            <person name="Shiu S.-H."/>
            <person name="Stueber K."/>
            <person name="Theodoulou F.L."/>
            <person name="Tu H."/>
            <person name="Van de Peer Y."/>
            <person name="Verrier P.J."/>
            <person name="Waters E."/>
            <person name="Wood A."/>
            <person name="Yang L."/>
            <person name="Cove D."/>
            <person name="Cuming A."/>
            <person name="Hasebe M."/>
            <person name="Lucas S."/>
            <person name="Mishler D.B."/>
            <person name="Reski R."/>
            <person name="Grigoriev I."/>
            <person name="Quatrano R.S."/>
            <person name="Boore J.L."/>
        </authorList>
    </citation>
    <scope>NUCLEOTIDE SEQUENCE [LARGE SCALE GENOMIC DNA]</scope>
    <source>
        <strain evidence="6 7">cv. Gransden 2004</strain>
    </source>
</reference>
<evidence type="ECO:0000256" key="1">
    <source>
        <dbReference type="ARBA" id="ARBA00022723"/>
    </source>
</evidence>
<evidence type="ECO:0000313" key="7">
    <source>
        <dbReference type="Proteomes" id="UP000006727"/>
    </source>
</evidence>
<protein>
    <recommendedName>
        <fullName evidence="4">Fe2OG dioxygenase domain-containing protein</fullName>
    </recommendedName>
</protein>
<dbReference type="InterPro" id="IPR027443">
    <property type="entry name" value="IPNS-like_sf"/>
</dbReference>
<dbReference type="InterPro" id="IPR026992">
    <property type="entry name" value="DIOX_N"/>
</dbReference>
<evidence type="ECO:0000313" key="6">
    <source>
        <dbReference type="EnsemblPlants" id="Pp3c2_890V3.1"/>
    </source>
</evidence>
<dbReference type="PANTHER" id="PTHR47990">
    <property type="entry name" value="2-OXOGLUTARATE (2OG) AND FE(II)-DEPENDENT OXYGENASE SUPERFAMILY PROTEIN-RELATED"/>
    <property type="match status" value="1"/>
</dbReference>
<dbReference type="InterPro" id="IPR044861">
    <property type="entry name" value="IPNS-like_FE2OG_OXY"/>
</dbReference>
<dbReference type="Gene3D" id="2.60.120.330">
    <property type="entry name" value="B-lactam Antibiotic, Isopenicillin N Synthase, Chain"/>
    <property type="match status" value="1"/>
</dbReference>
<dbReference type="Pfam" id="PF14226">
    <property type="entry name" value="DIOX_N"/>
    <property type="match status" value="1"/>
</dbReference>
<evidence type="ECO:0000313" key="5">
    <source>
        <dbReference type="EMBL" id="PNR59224.1"/>
    </source>
</evidence>
<evidence type="ECO:0000256" key="2">
    <source>
        <dbReference type="ARBA" id="ARBA00023004"/>
    </source>
</evidence>
<dbReference type="InterPro" id="IPR005123">
    <property type="entry name" value="Oxoglu/Fe-dep_dioxygenase_dom"/>
</dbReference>
<dbReference type="AlphaFoldDB" id="A0A2K1KZM0"/>